<gene>
    <name evidence="2" type="ORF">VP01_1449g8</name>
</gene>
<dbReference type="Proteomes" id="UP000037035">
    <property type="component" value="Unassembled WGS sequence"/>
</dbReference>
<dbReference type="EMBL" id="LAVV01004998">
    <property type="protein sequence ID" value="KNZ61123.1"/>
    <property type="molecule type" value="Genomic_DNA"/>
</dbReference>
<organism evidence="2 3">
    <name type="scientific">Puccinia sorghi</name>
    <dbReference type="NCBI Taxonomy" id="27349"/>
    <lineage>
        <taxon>Eukaryota</taxon>
        <taxon>Fungi</taxon>
        <taxon>Dikarya</taxon>
        <taxon>Basidiomycota</taxon>
        <taxon>Pucciniomycotina</taxon>
        <taxon>Pucciniomycetes</taxon>
        <taxon>Pucciniales</taxon>
        <taxon>Pucciniaceae</taxon>
        <taxon>Puccinia</taxon>
    </lineage>
</organism>
<name>A0A0L6VK30_9BASI</name>
<dbReference type="AlphaFoldDB" id="A0A0L6VK30"/>
<proteinExistence type="predicted"/>
<evidence type="ECO:0000256" key="1">
    <source>
        <dbReference type="SAM" id="MobiDB-lite"/>
    </source>
</evidence>
<keyword evidence="3" id="KW-1185">Reference proteome</keyword>
<evidence type="ECO:0000313" key="3">
    <source>
        <dbReference type="Proteomes" id="UP000037035"/>
    </source>
</evidence>
<feature type="region of interest" description="Disordered" evidence="1">
    <location>
        <begin position="61"/>
        <end position="89"/>
    </location>
</feature>
<protein>
    <submittedName>
        <fullName evidence="2">Uncharacterized protein</fullName>
    </submittedName>
</protein>
<accession>A0A0L6VK30</accession>
<dbReference type="VEuPathDB" id="FungiDB:VP01_1449g8"/>
<evidence type="ECO:0000313" key="2">
    <source>
        <dbReference type="EMBL" id="KNZ61123.1"/>
    </source>
</evidence>
<reference evidence="2 3" key="1">
    <citation type="submission" date="2015-08" db="EMBL/GenBank/DDBJ databases">
        <title>Next Generation Sequencing and Analysis of the Genome of Puccinia sorghi L Schw, the Causal Agent of Maize Common Rust.</title>
        <authorList>
            <person name="Rochi L."/>
            <person name="Burguener G."/>
            <person name="Darino M."/>
            <person name="Turjanski A."/>
            <person name="Kreff E."/>
            <person name="Dieguez M.J."/>
            <person name="Sacco F."/>
        </authorList>
    </citation>
    <scope>NUCLEOTIDE SEQUENCE [LARGE SCALE GENOMIC DNA]</scope>
    <source>
        <strain evidence="2 3">RO10H11247</strain>
    </source>
</reference>
<comment type="caution">
    <text evidence="2">The sequence shown here is derived from an EMBL/GenBank/DDBJ whole genome shotgun (WGS) entry which is preliminary data.</text>
</comment>
<sequence length="220" mass="24878">MNSLPIFKHLSPTRFSRERQNYSQQLQAMQQALAEKDKIICQLLENVGDISLNDNNGLAEASQTHWTSKPRISKDNPPNKGQAPQCTLSGPSKHAWIQVKDFNSYTSCPDKLRIRIQNSHTKEAHLHPMPTSRFSGFYGKKKSRPSCPQTKVYHRFSDVEQIQNVADNSSLPAIPFTEIETFKQLGVVWKNIGQGLVHVEETLVQYSCSCLARMGVVELI</sequence>